<comment type="caution">
    <text evidence="2">The sequence shown here is derived from an EMBL/GenBank/DDBJ whole genome shotgun (WGS) entry which is preliminary data.</text>
</comment>
<evidence type="ECO:0000313" key="3">
    <source>
        <dbReference type="Proteomes" id="UP000276133"/>
    </source>
</evidence>
<accession>A0A3M7PTE6</accession>
<dbReference type="Proteomes" id="UP000276133">
    <property type="component" value="Unassembled WGS sequence"/>
</dbReference>
<evidence type="ECO:0000256" key="1">
    <source>
        <dbReference type="SAM" id="MobiDB-lite"/>
    </source>
</evidence>
<organism evidence="2 3">
    <name type="scientific">Brachionus plicatilis</name>
    <name type="common">Marine rotifer</name>
    <name type="synonym">Brachionus muelleri</name>
    <dbReference type="NCBI Taxonomy" id="10195"/>
    <lineage>
        <taxon>Eukaryota</taxon>
        <taxon>Metazoa</taxon>
        <taxon>Spiralia</taxon>
        <taxon>Gnathifera</taxon>
        <taxon>Rotifera</taxon>
        <taxon>Eurotatoria</taxon>
        <taxon>Monogononta</taxon>
        <taxon>Pseudotrocha</taxon>
        <taxon>Ploima</taxon>
        <taxon>Brachionidae</taxon>
        <taxon>Brachionus</taxon>
    </lineage>
</organism>
<keyword evidence="3" id="KW-1185">Reference proteome</keyword>
<proteinExistence type="predicted"/>
<name>A0A3M7PTE6_BRAPC</name>
<protein>
    <submittedName>
        <fullName evidence="2">Uncharacterized protein</fullName>
    </submittedName>
</protein>
<feature type="region of interest" description="Disordered" evidence="1">
    <location>
        <begin position="85"/>
        <end position="121"/>
    </location>
</feature>
<gene>
    <name evidence="2" type="ORF">BpHYR1_023668</name>
</gene>
<sequence length="289" mass="34722">MEHLEYFKKKILDHYSELHNSLDIYTETILAKNDFTEEKIQDLNLKRKSLSDQIEVIKQCNLDNLEKNLLENAQILSKYKPAFNKTESDEKGDDEEGDDEEDYDEEDYDEEDYDEEDYDEEDYEKSYRVKDEIDINEILFKDGFCCYINYEEKSSNRLIFIIWPHYLNGRFLKNIKYVFDNGLYLPLDTLRMLKQTHNFVQIQDILLANLVYYGFKNLERSNDSINIIDFLHTKKISSFEITFPKKKYFTFENELFGPIDDFIRKNDLNDLNFIYFQNISLSLDSFDAN</sequence>
<dbReference type="AlphaFoldDB" id="A0A3M7PTE6"/>
<reference evidence="2 3" key="1">
    <citation type="journal article" date="2018" name="Sci. Rep.">
        <title>Genomic signatures of local adaptation to the degree of environmental predictability in rotifers.</title>
        <authorList>
            <person name="Franch-Gras L."/>
            <person name="Hahn C."/>
            <person name="Garcia-Roger E.M."/>
            <person name="Carmona M.J."/>
            <person name="Serra M."/>
            <person name="Gomez A."/>
        </authorList>
    </citation>
    <scope>NUCLEOTIDE SEQUENCE [LARGE SCALE GENOMIC DNA]</scope>
    <source>
        <strain evidence="2">HYR1</strain>
    </source>
</reference>
<feature type="non-terminal residue" evidence="2">
    <location>
        <position position="289"/>
    </location>
</feature>
<dbReference type="EMBL" id="REGN01008982">
    <property type="protein sequence ID" value="RNA02209.1"/>
    <property type="molecule type" value="Genomic_DNA"/>
</dbReference>
<feature type="compositionally biased region" description="Acidic residues" evidence="1">
    <location>
        <begin position="90"/>
        <end position="121"/>
    </location>
</feature>
<evidence type="ECO:0000313" key="2">
    <source>
        <dbReference type="EMBL" id="RNA02209.1"/>
    </source>
</evidence>